<comment type="caution">
    <text evidence="2">The sequence shown here is derived from an EMBL/GenBank/DDBJ whole genome shotgun (WGS) entry which is preliminary data.</text>
</comment>
<name>A0ABT9JTV0_9PROT</name>
<keyword evidence="3" id="KW-1185">Reference proteome</keyword>
<sequence>MNRQLMTEFKSFQRRLKTMRRVLVANTKGGSGKTTLATNLACYLARLGHKVVLEDTDRQQSATSWLSRRPESALTLFNAEALSKSALQKADWVIVDSPGGIKDKKISDAVTEADLVLVPIAPSAFDIGAADDFLALLSEEKAIRKQKTFVGLIGMRVTPRTKSAERLAEYMAETEFEVLSMLRASQIYVTAAEEGLSIFELGQQLKEIDIAQWNPVTDWVLQNS</sequence>
<dbReference type="CDD" id="cd02042">
    <property type="entry name" value="ParAB_family"/>
    <property type="match status" value="1"/>
</dbReference>
<evidence type="ECO:0000313" key="3">
    <source>
        <dbReference type="Proteomes" id="UP001225906"/>
    </source>
</evidence>
<dbReference type="PANTHER" id="PTHR13696">
    <property type="entry name" value="P-LOOP CONTAINING NUCLEOSIDE TRIPHOSPHATE HYDROLASE"/>
    <property type="match status" value="1"/>
</dbReference>
<dbReference type="InterPro" id="IPR050678">
    <property type="entry name" value="DNA_Partitioning_ATPase"/>
</dbReference>
<reference evidence="3" key="1">
    <citation type="journal article" date="2019" name="Int. J. Syst. Evol. Microbiol.">
        <title>The Global Catalogue of Microorganisms (GCM) 10K type strain sequencing project: providing services to taxonomists for standard genome sequencing and annotation.</title>
        <authorList>
            <consortium name="The Broad Institute Genomics Platform"/>
            <consortium name="The Broad Institute Genome Sequencing Center for Infectious Disease"/>
            <person name="Wu L."/>
            <person name="Ma J."/>
        </authorList>
    </citation>
    <scope>NUCLEOTIDE SEQUENCE [LARGE SCALE GENOMIC DNA]</scope>
    <source>
        <strain evidence="3">VKM B-3159</strain>
    </source>
</reference>
<dbReference type="Gene3D" id="3.40.50.300">
    <property type="entry name" value="P-loop containing nucleotide triphosphate hydrolases"/>
    <property type="match status" value="1"/>
</dbReference>
<dbReference type="EMBL" id="JAVCAP010000019">
    <property type="protein sequence ID" value="MDP8567990.1"/>
    <property type="molecule type" value="Genomic_DNA"/>
</dbReference>
<organism evidence="2 3">
    <name type="scientific">Methylophilus aquaticus</name>
    <dbReference type="NCBI Taxonomy" id="1971610"/>
    <lineage>
        <taxon>Bacteria</taxon>
        <taxon>Pseudomonadati</taxon>
        <taxon>Pseudomonadota</taxon>
        <taxon>Betaproteobacteria</taxon>
        <taxon>Nitrosomonadales</taxon>
        <taxon>Methylophilaceae</taxon>
        <taxon>Methylophilus</taxon>
    </lineage>
</organism>
<dbReference type="Proteomes" id="UP001225906">
    <property type="component" value="Unassembled WGS sequence"/>
</dbReference>
<dbReference type="RefSeq" id="WP_306389714.1">
    <property type="nucleotide sequence ID" value="NZ_JAVCAP010000019.1"/>
</dbReference>
<gene>
    <name evidence="2" type="ORF">Q9291_09035</name>
</gene>
<protein>
    <submittedName>
        <fullName evidence="2">ParA family protein</fullName>
    </submittedName>
</protein>
<dbReference type="PANTHER" id="PTHR13696:SF96">
    <property type="entry name" value="COBQ_COBB_MIND_PARA NUCLEOTIDE BINDING DOMAIN-CONTAINING PROTEIN"/>
    <property type="match status" value="1"/>
</dbReference>
<dbReference type="SUPFAM" id="SSF52540">
    <property type="entry name" value="P-loop containing nucleoside triphosphate hydrolases"/>
    <property type="match status" value="1"/>
</dbReference>
<accession>A0ABT9JTV0</accession>
<proteinExistence type="predicted"/>
<evidence type="ECO:0000259" key="1">
    <source>
        <dbReference type="Pfam" id="PF01656"/>
    </source>
</evidence>
<dbReference type="InterPro" id="IPR002586">
    <property type="entry name" value="CobQ/CobB/MinD/ParA_Nub-bd_dom"/>
</dbReference>
<feature type="domain" description="CobQ/CobB/MinD/ParA nucleotide binding" evidence="1">
    <location>
        <begin position="23"/>
        <end position="197"/>
    </location>
</feature>
<dbReference type="InterPro" id="IPR027417">
    <property type="entry name" value="P-loop_NTPase"/>
</dbReference>
<dbReference type="PIRSF" id="PIRSF009320">
    <property type="entry name" value="Nuc_binding_HP_1000"/>
    <property type="match status" value="1"/>
</dbReference>
<dbReference type="Pfam" id="PF01656">
    <property type="entry name" value="CbiA"/>
    <property type="match status" value="1"/>
</dbReference>
<evidence type="ECO:0000313" key="2">
    <source>
        <dbReference type="EMBL" id="MDP8567990.1"/>
    </source>
</evidence>